<feature type="compositionally biased region" description="Basic and acidic residues" evidence="9">
    <location>
        <begin position="44"/>
        <end position="67"/>
    </location>
</feature>
<evidence type="ECO:0000256" key="2">
    <source>
        <dbReference type="ARBA" id="ARBA00010962"/>
    </source>
</evidence>
<feature type="compositionally biased region" description="Low complexity" evidence="9">
    <location>
        <begin position="32"/>
        <end position="43"/>
    </location>
</feature>
<dbReference type="InterPro" id="IPR005629">
    <property type="entry name" value="Skn1/Kre6/Sbg1"/>
</dbReference>
<evidence type="ECO:0000313" key="12">
    <source>
        <dbReference type="EMBL" id="ODQ64434.1"/>
    </source>
</evidence>
<dbReference type="Gene3D" id="2.60.120.200">
    <property type="match status" value="1"/>
</dbReference>
<gene>
    <name evidence="12" type="ORF">NADFUDRAFT_52760</name>
</gene>
<dbReference type="OrthoDB" id="412647at2759"/>
<evidence type="ECO:0000256" key="4">
    <source>
        <dbReference type="ARBA" id="ARBA00022968"/>
    </source>
</evidence>
<feature type="region of interest" description="Disordered" evidence="9">
    <location>
        <begin position="24"/>
        <end position="122"/>
    </location>
</feature>
<comment type="subcellular location">
    <subcellularLocation>
        <location evidence="1">Membrane</location>
        <topology evidence="1">Single-pass type II membrane protein</topology>
    </subcellularLocation>
</comment>
<sequence length="740" mass="81766">MSSCKFCYGLLLTNVQVRKETRNLTGANRGASSVDYSSSSSDNQHSHDPHGRYSHDEEEGFYAHDSDSIDQPYENPFASENASPVRSSLFNNGQLLPPNNNAYGESLSSESPASSLQDYQYRNGKPYFGGNGYSNNSSARDLYSSSASLAGANGMVSSNFDRYPNRISSAAPSLSSAAAPLLRGAGDINNVNTRHAGTGGSPRTNSISDASVLSSNASEDNPFVVSADFSPFGGYPASSFPLHIEEKEADDYLHNPDPILDAKFDRKCHRLDRRGFFAVASLALLVVGAIGIFIILPVLTFTGKASPHGQVKPTTYEILSNYQYSTLGALRTNLVDEDTPTEALTREAKDGADWVLVFSDEFNKEGRTFYENDDQFWTAVDIHYAATQDLEWYDPDAATTSEGTLKLTLDAFKNHDLFYRSGMLQSWNKMCFTQGIIEISAKLPGRGDVLGLWPGLWTMGNLGRPGYLSTTDGVWPYCYDSCDAGITANQSSPDGISYLPGQRLNKCTCSGEEHPNPGVGRGAPEIDALEGANSDKVFTGTASQSAQIAPFDIWYMPDYEFIEIHNKSVTAMNTYAGGPFQQAISGVTILNNSWYAESQEKYYQKYAYEYLNDDQNGYLRWFVGDDPTFTLYPQALGPNGNIGQRSISKEPMSIIMNLGLSNSWTWINWLALKFPYQLEIDYVRIYQPKDQVSITCDPDDYPTFDYIEEHMNAYQNPNFTHWTDAGYAFPKNTLTSNCKA</sequence>
<dbReference type="GO" id="GO:0005789">
    <property type="term" value="C:endoplasmic reticulum membrane"/>
    <property type="evidence" value="ECO:0007669"/>
    <property type="project" value="TreeGrafter"/>
</dbReference>
<dbReference type="AlphaFoldDB" id="A0A1E3PGU1"/>
<keyword evidence="3 10" id="KW-0812">Transmembrane</keyword>
<evidence type="ECO:0000256" key="7">
    <source>
        <dbReference type="ARBA" id="ARBA00023180"/>
    </source>
</evidence>
<evidence type="ECO:0000256" key="9">
    <source>
        <dbReference type="SAM" id="MobiDB-lite"/>
    </source>
</evidence>
<evidence type="ECO:0000256" key="10">
    <source>
        <dbReference type="SAM" id="Phobius"/>
    </source>
</evidence>
<dbReference type="PANTHER" id="PTHR31361">
    <property type="entry name" value="BETA-GLUCAN SYNTHESIS-ASSOCIATED PROTEIN KRE6-RELATED"/>
    <property type="match status" value="1"/>
</dbReference>
<dbReference type="Pfam" id="PF03935">
    <property type="entry name" value="SKN1_KRE6_Sbg1"/>
    <property type="match status" value="1"/>
</dbReference>
<dbReference type="InterPro" id="IPR013320">
    <property type="entry name" value="ConA-like_dom_sf"/>
</dbReference>
<feature type="compositionally biased region" description="Low complexity" evidence="9">
    <location>
        <begin position="105"/>
        <end position="116"/>
    </location>
</feature>
<evidence type="ECO:0000256" key="8">
    <source>
        <dbReference type="ARBA" id="ARBA00023316"/>
    </source>
</evidence>
<evidence type="ECO:0000256" key="1">
    <source>
        <dbReference type="ARBA" id="ARBA00004606"/>
    </source>
</evidence>
<accession>A0A1E3PGU1</accession>
<dbReference type="PROSITE" id="PS51762">
    <property type="entry name" value="GH16_2"/>
    <property type="match status" value="1"/>
</dbReference>
<dbReference type="GO" id="GO:0005886">
    <property type="term" value="C:plasma membrane"/>
    <property type="evidence" value="ECO:0007669"/>
    <property type="project" value="TreeGrafter"/>
</dbReference>
<dbReference type="EMBL" id="KV454412">
    <property type="protein sequence ID" value="ODQ64434.1"/>
    <property type="molecule type" value="Genomic_DNA"/>
</dbReference>
<evidence type="ECO:0000256" key="6">
    <source>
        <dbReference type="ARBA" id="ARBA00023136"/>
    </source>
</evidence>
<dbReference type="FunFam" id="2.60.120.200:FF:000140">
    <property type="entry name" value="Beta-glucan synthesis-associated protein"/>
    <property type="match status" value="1"/>
</dbReference>
<dbReference type="SUPFAM" id="SSF49899">
    <property type="entry name" value="Concanavalin A-like lectins/glucanases"/>
    <property type="match status" value="1"/>
</dbReference>
<keyword evidence="13" id="KW-1185">Reference proteome</keyword>
<dbReference type="Proteomes" id="UP000095009">
    <property type="component" value="Unassembled WGS sequence"/>
</dbReference>
<keyword evidence="4" id="KW-0735">Signal-anchor</keyword>
<keyword evidence="5 10" id="KW-1133">Transmembrane helix</keyword>
<proteinExistence type="inferred from homology"/>
<dbReference type="GO" id="GO:0006078">
    <property type="term" value="P:(1-&gt;6)-beta-D-glucan biosynthetic process"/>
    <property type="evidence" value="ECO:0007669"/>
    <property type="project" value="TreeGrafter"/>
</dbReference>
<evidence type="ECO:0000256" key="5">
    <source>
        <dbReference type="ARBA" id="ARBA00022989"/>
    </source>
</evidence>
<protein>
    <submittedName>
        <fullName evidence="12">Beta-glucan synthesis-associated</fullName>
    </submittedName>
</protein>
<evidence type="ECO:0000256" key="3">
    <source>
        <dbReference type="ARBA" id="ARBA00022692"/>
    </source>
</evidence>
<dbReference type="GO" id="GO:0015926">
    <property type="term" value="F:glucosidase activity"/>
    <property type="evidence" value="ECO:0007669"/>
    <property type="project" value="TreeGrafter"/>
</dbReference>
<keyword evidence="8" id="KW-0961">Cell wall biogenesis/degradation</keyword>
<dbReference type="STRING" id="857566.A0A1E3PGU1"/>
<feature type="compositionally biased region" description="Polar residues" evidence="9">
    <location>
        <begin position="78"/>
        <end position="103"/>
    </location>
</feature>
<dbReference type="GO" id="GO:0031505">
    <property type="term" value="P:fungal-type cell wall organization"/>
    <property type="evidence" value="ECO:0007669"/>
    <property type="project" value="UniProtKB-ARBA"/>
</dbReference>
<evidence type="ECO:0000259" key="11">
    <source>
        <dbReference type="PROSITE" id="PS51762"/>
    </source>
</evidence>
<feature type="domain" description="GH16" evidence="11">
    <location>
        <begin position="299"/>
        <end position="691"/>
    </location>
</feature>
<feature type="transmembrane region" description="Helical" evidence="10">
    <location>
        <begin position="276"/>
        <end position="299"/>
    </location>
</feature>
<keyword evidence="7" id="KW-0325">Glycoprotein</keyword>
<dbReference type="PANTHER" id="PTHR31361:SF1">
    <property type="entry name" value="BETA-GLUCAN SYNTHESIS-ASSOCIATED PROTEIN KRE6-RELATED"/>
    <property type="match status" value="1"/>
</dbReference>
<organism evidence="12 13">
    <name type="scientific">Nadsonia fulvescens var. elongata DSM 6958</name>
    <dbReference type="NCBI Taxonomy" id="857566"/>
    <lineage>
        <taxon>Eukaryota</taxon>
        <taxon>Fungi</taxon>
        <taxon>Dikarya</taxon>
        <taxon>Ascomycota</taxon>
        <taxon>Saccharomycotina</taxon>
        <taxon>Dipodascomycetes</taxon>
        <taxon>Dipodascales</taxon>
        <taxon>Dipodascales incertae sedis</taxon>
        <taxon>Nadsonia</taxon>
    </lineage>
</organism>
<keyword evidence="6 10" id="KW-0472">Membrane</keyword>
<dbReference type="InterPro" id="IPR000757">
    <property type="entry name" value="Beta-glucanase-like"/>
</dbReference>
<reference evidence="12 13" key="1">
    <citation type="journal article" date="2016" name="Proc. Natl. Acad. Sci. U.S.A.">
        <title>Comparative genomics of biotechnologically important yeasts.</title>
        <authorList>
            <person name="Riley R."/>
            <person name="Haridas S."/>
            <person name="Wolfe K.H."/>
            <person name="Lopes M.R."/>
            <person name="Hittinger C.T."/>
            <person name="Goeker M."/>
            <person name="Salamov A.A."/>
            <person name="Wisecaver J.H."/>
            <person name="Long T.M."/>
            <person name="Calvey C.H."/>
            <person name="Aerts A.L."/>
            <person name="Barry K.W."/>
            <person name="Choi C."/>
            <person name="Clum A."/>
            <person name="Coughlan A.Y."/>
            <person name="Deshpande S."/>
            <person name="Douglass A.P."/>
            <person name="Hanson S.J."/>
            <person name="Klenk H.-P."/>
            <person name="LaButti K.M."/>
            <person name="Lapidus A."/>
            <person name="Lindquist E.A."/>
            <person name="Lipzen A.M."/>
            <person name="Meier-Kolthoff J.P."/>
            <person name="Ohm R.A."/>
            <person name="Otillar R.P."/>
            <person name="Pangilinan J.L."/>
            <person name="Peng Y."/>
            <person name="Rokas A."/>
            <person name="Rosa C.A."/>
            <person name="Scheuner C."/>
            <person name="Sibirny A.A."/>
            <person name="Slot J.C."/>
            <person name="Stielow J.B."/>
            <person name="Sun H."/>
            <person name="Kurtzman C.P."/>
            <person name="Blackwell M."/>
            <person name="Grigoriev I.V."/>
            <person name="Jeffries T.W."/>
        </authorList>
    </citation>
    <scope>NUCLEOTIDE SEQUENCE [LARGE SCALE GENOMIC DNA]</scope>
    <source>
        <strain evidence="12 13">DSM 6958</strain>
    </source>
</reference>
<comment type="similarity">
    <text evidence="2">Belongs to the SKN1/KRE6 family.</text>
</comment>
<dbReference type="CDD" id="cd02180">
    <property type="entry name" value="GH16_fungal_KRE6_glucanase"/>
    <property type="match status" value="1"/>
</dbReference>
<name>A0A1E3PGU1_9ASCO</name>
<evidence type="ECO:0000313" key="13">
    <source>
        <dbReference type="Proteomes" id="UP000095009"/>
    </source>
</evidence>